<feature type="binding site" evidence="18">
    <location>
        <position position="254"/>
    </location>
    <ligand>
        <name>Zn(2+)</name>
        <dbReference type="ChEBI" id="CHEBI:29105"/>
        <label>1</label>
    </ligand>
</feature>
<dbReference type="AlphaFoldDB" id="A0A9P6VU48"/>
<comment type="cofactor">
    <cofactor evidence="19">
        <name>Fe cation</name>
        <dbReference type="ChEBI" id="CHEBI:24875"/>
    </cofactor>
</comment>
<feature type="binding site" evidence="18">
    <location>
        <position position="356"/>
    </location>
    <ligand>
        <name>Zn(2+)</name>
        <dbReference type="ChEBI" id="CHEBI:29105"/>
        <label>1</label>
    </ligand>
</feature>
<comment type="pathway">
    <text evidence="2">Sphingolipid metabolism.</text>
</comment>
<evidence type="ECO:0000256" key="4">
    <source>
        <dbReference type="ARBA" id="ARBA00005747"/>
    </source>
</evidence>
<evidence type="ECO:0000256" key="9">
    <source>
        <dbReference type="ARBA" id="ARBA00022824"/>
    </source>
</evidence>
<keyword evidence="5" id="KW-0444">Lipid biosynthesis</keyword>
<dbReference type="Proteomes" id="UP000777482">
    <property type="component" value="Unassembled WGS sequence"/>
</dbReference>
<evidence type="ECO:0000256" key="7">
    <source>
        <dbReference type="ARBA" id="ARBA00022692"/>
    </source>
</evidence>
<feature type="binding site" description="axial binding residue" evidence="19">
    <location>
        <position position="75"/>
    </location>
    <ligand>
        <name>heme</name>
        <dbReference type="ChEBI" id="CHEBI:30413"/>
    </ligand>
    <ligandPart>
        <name>Fe</name>
        <dbReference type="ChEBI" id="CHEBI:18248"/>
    </ligandPart>
</feature>
<keyword evidence="12" id="KW-1133">Transmembrane helix</keyword>
<comment type="similarity">
    <text evidence="4">Belongs to the sterol desaturase family. SCS7 subfamily.</text>
</comment>
<evidence type="ECO:0000256" key="13">
    <source>
        <dbReference type="ARBA" id="ARBA00023002"/>
    </source>
</evidence>
<evidence type="ECO:0000256" key="19">
    <source>
        <dbReference type="PIRSR" id="PIRSR005149-50"/>
    </source>
</evidence>
<evidence type="ECO:0000256" key="11">
    <source>
        <dbReference type="ARBA" id="ARBA00022833"/>
    </source>
</evidence>
<proteinExistence type="inferred from homology"/>
<accession>A0A9P6VU48</accession>
<keyword evidence="9" id="KW-0256">Endoplasmic reticulum</keyword>
<comment type="caution">
    <text evidence="21">The sequence shown here is derived from an EMBL/GenBank/DDBJ whole genome shotgun (WGS) entry which is preliminary data.</text>
</comment>
<dbReference type="GO" id="GO:0006633">
    <property type="term" value="P:fatty acid biosynthetic process"/>
    <property type="evidence" value="ECO:0007669"/>
    <property type="project" value="UniProtKB-KW"/>
</dbReference>
<feature type="binding site" description="axial binding residue" evidence="19">
    <location>
        <position position="48"/>
    </location>
    <ligand>
        <name>heme</name>
        <dbReference type="ChEBI" id="CHEBI:30413"/>
    </ligand>
    <ligandPart>
        <name>Fe</name>
        <dbReference type="ChEBI" id="CHEBI:18248"/>
    </ligandPart>
</feature>
<keyword evidence="10" id="KW-0276">Fatty acid metabolism</keyword>
<feature type="binding site" evidence="18">
    <location>
        <position position="338"/>
    </location>
    <ligand>
        <name>Zn(2+)</name>
        <dbReference type="ChEBI" id="CHEBI:29105"/>
        <label>1</label>
    </ligand>
</feature>
<dbReference type="SMART" id="SM01117">
    <property type="entry name" value="Cyt-b5"/>
    <property type="match status" value="1"/>
</dbReference>
<dbReference type="OrthoDB" id="2204368at2759"/>
<evidence type="ECO:0000256" key="12">
    <source>
        <dbReference type="ARBA" id="ARBA00022989"/>
    </source>
</evidence>
<dbReference type="PIRSF" id="PIRSF005149">
    <property type="entry name" value="IPC-B_HD"/>
    <property type="match status" value="1"/>
</dbReference>
<feature type="binding site" evidence="18">
    <location>
        <position position="353"/>
    </location>
    <ligand>
        <name>Zn(2+)</name>
        <dbReference type="ChEBI" id="CHEBI:29105"/>
        <label>1</label>
    </ligand>
</feature>
<dbReference type="GO" id="GO:0080132">
    <property type="term" value="F:fatty acid 2-hydroxylase activity"/>
    <property type="evidence" value="ECO:0007669"/>
    <property type="project" value="InterPro"/>
</dbReference>
<dbReference type="Pfam" id="PF00173">
    <property type="entry name" value="Cyt-b5"/>
    <property type="match status" value="1"/>
</dbReference>
<evidence type="ECO:0000256" key="15">
    <source>
        <dbReference type="ARBA" id="ARBA00023098"/>
    </source>
</evidence>
<feature type="binding site" evidence="18">
    <location>
        <position position="230"/>
    </location>
    <ligand>
        <name>Zn(2+)</name>
        <dbReference type="ChEBI" id="CHEBI:29105"/>
        <label>1</label>
    </ligand>
</feature>
<feature type="binding site" evidence="18">
    <location>
        <position position="258"/>
    </location>
    <ligand>
        <name>Zn(2+)</name>
        <dbReference type="ChEBI" id="CHEBI:29105"/>
        <label>1</label>
    </ligand>
</feature>
<feature type="binding site" evidence="18">
    <location>
        <position position="357"/>
    </location>
    <ligand>
        <name>Zn(2+)</name>
        <dbReference type="ChEBI" id="CHEBI:29105"/>
        <label>1</label>
    </ligand>
</feature>
<dbReference type="GO" id="GO:0005789">
    <property type="term" value="C:endoplasmic reticulum membrane"/>
    <property type="evidence" value="ECO:0007669"/>
    <property type="project" value="UniProtKB-SubCell"/>
</dbReference>
<dbReference type="PROSITE" id="PS50255">
    <property type="entry name" value="CYTOCHROME_B5_2"/>
    <property type="match status" value="1"/>
</dbReference>
<feature type="binding site" evidence="18">
    <location>
        <position position="334"/>
    </location>
    <ligand>
        <name>Zn(2+)</name>
        <dbReference type="ChEBI" id="CHEBI:29105"/>
        <label>1</label>
    </ligand>
</feature>
<evidence type="ECO:0000256" key="5">
    <source>
        <dbReference type="ARBA" id="ARBA00022516"/>
    </source>
</evidence>
<keyword evidence="16" id="KW-0472">Membrane</keyword>
<protein>
    <submittedName>
        <fullName evidence="21">Fatty acid alpha-hydroxylase</fullName>
    </submittedName>
</protein>
<feature type="binding site" evidence="18">
    <location>
        <position position="257"/>
    </location>
    <ligand>
        <name>Zn(2+)</name>
        <dbReference type="ChEBI" id="CHEBI:29105"/>
        <label>1</label>
    </ligand>
</feature>
<evidence type="ECO:0000256" key="14">
    <source>
        <dbReference type="ARBA" id="ARBA00023004"/>
    </source>
</evidence>
<evidence type="ECO:0000313" key="21">
    <source>
        <dbReference type="EMBL" id="KAG0653956.1"/>
    </source>
</evidence>
<comment type="pathway">
    <text evidence="3">Lipid metabolism.</text>
</comment>
<evidence type="ECO:0000256" key="17">
    <source>
        <dbReference type="ARBA" id="ARBA00023160"/>
    </source>
</evidence>
<dbReference type="InterPro" id="IPR001199">
    <property type="entry name" value="Cyt_B5-like_heme/steroid-bd"/>
</dbReference>
<sequence>MSSTAEKRAIKRSRIYLREDVAKHDKPKDCWVIHNNKIYDVSVFLDDHPGGDDLILQYAGKDVTEVMGDPVEHSHSDSAYHLLDEYQVGRVGQEEKITNPDFEFHDDWHPEDTDNKSDWERNQFLDLDRPLIMQVWNADFSKAFYLQQVHQPRHMPGSVRLFGPWYLEMFTKTTWFTVPLIWLPIAGYILRQSVAQQLASGVGLTTALSRSGACFLFGNFVWTILEYTLHRFLFHIDHYLPDRPFFLMLHFLLHGIHHYVPASRLSPFLPEASIPPDLSLLSQMDRMRLVMPPLLFTALQAPFTKLAHSIFPNWMANGIIAGAFTFYVLYDVMHYALHHTKLPEYVRQQKSWHMMHHYKEPDLGFGVTSPFWDRVFGTTYVSQAKATTTTTTTVDSEKSAPKA</sequence>
<evidence type="ECO:0000256" key="6">
    <source>
        <dbReference type="ARBA" id="ARBA00022617"/>
    </source>
</evidence>
<dbReference type="InterPro" id="IPR036400">
    <property type="entry name" value="Cyt_B5-like_heme/steroid_sf"/>
</dbReference>
<dbReference type="PANTHER" id="PTHR12863:SF1">
    <property type="entry name" value="FATTY ACID 2-HYDROXYLASE"/>
    <property type="match status" value="1"/>
</dbReference>
<name>A0A9P6VU48_RHOMI</name>
<dbReference type="Pfam" id="PF04116">
    <property type="entry name" value="FA_hydroxylase"/>
    <property type="match status" value="1"/>
</dbReference>
<dbReference type="Gene3D" id="3.10.120.10">
    <property type="entry name" value="Cytochrome b5-like heme/steroid binding domain"/>
    <property type="match status" value="1"/>
</dbReference>
<comment type="subcellular location">
    <subcellularLocation>
        <location evidence="1">Endoplasmic reticulum membrane</location>
        <topology evidence="1">Multi-pass membrane protein</topology>
    </subcellularLocation>
</comment>
<gene>
    <name evidence="21" type="primary">SCS7</name>
    <name evidence="21" type="ORF">C6P46_002038</name>
</gene>
<feature type="domain" description="Cytochrome b5 heme-binding" evidence="20">
    <location>
        <begin position="13"/>
        <end position="92"/>
    </location>
</feature>
<feature type="binding site" evidence="18">
    <location>
        <position position="235"/>
    </location>
    <ligand>
        <name>Zn(2+)</name>
        <dbReference type="ChEBI" id="CHEBI:29105"/>
        <label>1</label>
    </ligand>
</feature>
<evidence type="ECO:0000259" key="20">
    <source>
        <dbReference type="PROSITE" id="PS50255"/>
    </source>
</evidence>
<evidence type="ECO:0000256" key="1">
    <source>
        <dbReference type="ARBA" id="ARBA00004477"/>
    </source>
</evidence>
<keyword evidence="7" id="KW-0812">Transmembrane</keyword>
<dbReference type="InterPro" id="IPR014430">
    <property type="entry name" value="Scs7"/>
</dbReference>
<keyword evidence="11 18" id="KW-0862">Zinc</keyword>
<dbReference type="FunFam" id="3.10.120.10:FF:000002">
    <property type="entry name" value="Cytochrome b5 type B"/>
    <property type="match status" value="1"/>
</dbReference>
<keyword evidence="15" id="KW-0443">Lipid metabolism</keyword>
<dbReference type="SUPFAM" id="SSF55856">
    <property type="entry name" value="Cytochrome b5-like heme/steroid binding domain"/>
    <property type="match status" value="1"/>
</dbReference>
<evidence type="ECO:0000256" key="16">
    <source>
        <dbReference type="ARBA" id="ARBA00023136"/>
    </source>
</evidence>
<comment type="cofactor">
    <cofactor evidence="18">
        <name>Zn(2+)</name>
        <dbReference type="ChEBI" id="CHEBI:29105"/>
    </cofactor>
    <text evidence="18">Binds 2 Zn(2+) ions per subunit that likely form a catalytic dimetal center.</text>
</comment>
<evidence type="ECO:0000256" key="10">
    <source>
        <dbReference type="ARBA" id="ARBA00022832"/>
    </source>
</evidence>
<keyword evidence="13" id="KW-0560">Oxidoreductase</keyword>
<keyword evidence="17" id="KW-0275">Fatty acid biosynthesis</keyword>
<evidence type="ECO:0000256" key="18">
    <source>
        <dbReference type="PIRSR" id="PIRSR005149-1"/>
    </source>
</evidence>
<dbReference type="InterPro" id="IPR018506">
    <property type="entry name" value="Cyt_B5_heme-BS"/>
</dbReference>
<evidence type="ECO:0000256" key="8">
    <source>
        <dbReference type="ARBA" id="ARBA00022723"/>
    </source>
</evidence>
<reference evidence="21 22" key="1">
    <citation type="submission" date="2020-11" db="EMBL/GenBank/DDBJ databases">
        <title>Kefir isolates.</title>
        <authorList>
            <person name="Marcisauskas S."/>
            <person name="Kim Y."/>
            <person name="Blasche S."/>
        </authorList>
    </citation>
    <scope>NUCLEOTIDE SEQUENCE [LARGE SCALE GENOMIC DNA]</scope>
    <source>
        <strain evidence="21 22">KR</strain>
    </source>
</reference>
<keyword evidence="14 19" id="KW-0408">Iron</keyword>
<evidence type="ECO:0000256" key="3">
    <source>
        <dbReference type="ARBA" id="ARBA00005189"/>
    </source>
</evidence>
<keyword evidence="8 18" id="KW-0479">Metal-binding</keyword>
<keyword evidence="6 19" id="KW-0349">Heme</keyword>
<dbReference type="PANTHER" id="PTHR12863">
    <property type="entry name" value="FATTY ACID HYDROXYLASE"/>
    <property type="match status" value="1"/>
</dbReference>
<dbReference type="GO" id="GO:0005506">
    <property type="term" value="F:iron ion binding"/>
    <property type="evidence" value="ECO:0007669"/>
    <property type="project" value="InterPro"/>
</dbReference>
<dbReference type="EMBL" id="PUHQ01000167">
    <property type="protein sequence ID" value="KAG0653956.1"/>
    <property type="molecule type" value="Genomic_DNA"/>
</dbReference>
<dbReference type="PROSITE" id="PS00191">
    <property type="entry name" value="CYTOCHROME_B5_1"/>
    <property type="match status" value="1"/>
</dbReference>
<dbReference type="InterPro" id="IPR006694">
    <property type="entry name" value="Fatty_acid_hydroxylase"/>
</dbReference>
<evidence type="ECO:0000313" key="22">
    <source>
        <dbReference type="Proteomes" id="UP000777482"/>
    </source>
</evidence>
<evidence type="ECO:0000256" key="2">
    <source>
        <dbReference type="ARBA" id="ARBA00004991"/>
    </source>
</evidence>
<keyword evidence="22" id="KW-1185">Reference proteome</keyword>
<organism evidence="21 22">
    <name type="scientific">Rhodotorula mucilaginosa</name>
    <name type="common">Yeast</name>
    <name type="synonym">Rhodotorula rubra</name>
    <dbReference type="NCBI Taxonomy" id="5537"/>
    <lineage>
        <taxon>Eukaryota</taxon>
        <taxon>Fungi</taxon>
        <taxon>Dikarya</taxon>
        <taxon>Basidiomycota</taxon>
        <taxon>Pucciniomycotina</taxon>
        <taxon>Microbotryomycetes</taxon>
        <taxon>Sporidiobolales</taxon>
        <taxon>Sporidiobolaceae</taxon>
        <taxon>Rhodotorula</taxon>
    </lineage>
</organism>
<dbReference type="PRINTS" id="PR00363">
    <property type="entry name" value="CYTOCHROMEB5"/>
</dbReference>
<dbReference type="GO" id="GO:0020037">
    <property type="term" value="F:heme binding"/>
    <property type="evidence" value="ECO:0007669"/>
    <property type="project" value="InterPro"/>
</dbReference>